<comment type="caution">
    <text evidence="1">The sequence shown here is derived from an EMBL/GenBank/DDBJ whole genome shotgun (WGS) entry which is preliminary data.</text>
</comment>
<name>A0ABR3NFW8_9TELE</name>
<dbReference type="Proteomes" id="UP001558613">
    <property type="component" value="Unassembled WGS sequence"/>
</dbReference>
<accession>A0ABR3NFW8</accession>
<evidence type="ECO:0000313" key="2">
    <source>
        <dbReference type="Proteomes" id="UP001558613"/>
    </source>
</evidence>
<keyword evidence="2" id="KW-1185">Reference proteome</keyword>
<reference evidence="1 2" key="1">
    <citation type="submission" date="2023-09" db="EMBL/GenBank/DDBJ databases">
        <authorList>
            <person name="Wang M."/>
        </authorList>
    </citation>
    <scope>NUCLEOTIDE SEQUENCE [LARGE SCALE GENOMIC DNA]</scope>
    <source>
        <strain evidence="1">GT-2023</strain>
        <tissue evidence="1">Liver</tissue>
    </source>
</reference>
<sequence length="112" mass="12509">MHRIFTITRSRCSCAEREDDGPPDGPVAWRRGLNHQPLCPCALGHRTHAVLRALFLPLSLSSLSMCVCRCTDSRAAQHQCFSLSVPIWQSSVTRGESCSGWAWSHGYRTLLL</sequence>
<gene>
    <name evidence="1" type="ORF">QQF64_035463</name>
</gene>
<dbReference type="EMBL" id="JAYMGO010000004">
    <property type="protein sequence ID" value="KAL1275840.1"/>
    <property type="molecule type" value="Genomic_DNA"/>
</dbReference>
<protein>
    <submittedName>
        <fullName evidence="1">Uncharacterized protein</fullName>
    </submittedName>
</protein>
<organism evidence="1 2">
    <name type="scientific">Cirrhinus molitorella</name>
    <name type="common">mud carp</name>
    <dbReference type="NCBI Taxonomy" id="172907"/>
    <lineage>
        <taxon>Eukaryota</taxon>
        <taxon>Metazoa</taxon>
        <taxon>Chordata</taxon>
        <taxon>Craniata</taxon>
        <taxon>Vertebrata</taxon>
        <taxon>Euteleostomi</taxon>
        <taxon>Actinopterygii</taxon>
        <taxon>Neopterygii</taxon>
        <taxon>Teleostei</taxon>
        <taxon>Ostariophysi</taxon>
        <taxon>Cypriniformes</taxon>
        <taxon>Cyprinidae</taxon>
        <taxon>Labeoninae</taxon>
        <taxon>Labeonini</taxon>
        <taxon>Cirrhinus</taxon>
    </lineage>
</organism>
<evidence type="ECO:0000313" key="1">
    <source>
        <dbReference type="EMBL" id="KAL1275840.1"/>
    </source>
</evidence>
<proteinExistence type="predicted"/>